<comment type="catalytic activity">
    <reaction evidence="6">
        <text>Exonucleolytic cleavage that removes extra residues from the 3'-terminus of tRNA to produce 5'-mononucleotides.</text>
        <dbReference type="EC" id="3.1.13.5"/>
    </reaction>
</comment>
<dbReference type="SUPFAM" id="SSF47819">
    <property type="entry name" value="HRDC-like"/>
    <property type="match status" value="2"/>
</dbReference>
<sequence>MISSLCQVRSPDYVWINNDEALRTACRKACEKSVVALDTEFIRTRTFNPKLGLIQLYDGEQLSLIDPLPINDWAAFTALLADNGVLKVLHSCSEDLDVFRCYFRQLPEPMLDTQIMADFLGFPPASGFAKLVAHYFDLQLDKGASRTDWLARPLSEQQLHYAAADVLYLLPLYHNMAQPLSQSEWQGAVTEECEFLLRRAAKVADSDTAYLKIGNAWRLQGVQLLALKLLAKWRFNMAVERDLALNFVVKEQTLFQAAERLPKHTAELLDLGFHPNEIRRHGKKVLQLVAQAQKADPAQYPEPIEQIAALPGYKNVLKSLQQRLSAVFPAEIAKENLAGRKLLHQLIKWAWTEESERHNLPLPRLLQGWRKPYGEQLLAVFDQVKS</sequence>
<keyword evidence="9" id="KW-1185">Reference proteome</keyword>
<feature type="domain" description="HRDC" evidence="7">
    <location>
        <begin position="220"/>
        <end position="299"/>
    </location>
</feature>
<dbReference type="Gene3D" id="3.30.420.10">
    <property type="entry name" value="Ribonuclease H-like superfamily/Ribonuclease H"/>
    <property type="match status" value="1"/>
</dbReference>
<dbReference type="InterPro" id="IPR002562">
    <property type="entry name" value="3'-5'_exonuclease_dom"/>
</dbReference>
<organism evidence="8 9">
    <name type="scientific">Chelonobacter oris</name>
    <dbReference type="NCBI Taxonomy" id="505317"/>
    <lineage>
        <taxon>Bacteria</taxon>
        <taxon>Pseudomonadati</taxon>
        <taxon>Pseudomonadota</taxon>
        <taxon>Gammaproteobacteria</taxon>
        <taxon>Pasteurellales</taxon>
        <taxon>Pasteurellaceae</taxon>
        <taxon>Chelonobacter</taxon>
    </lineage>
</organism>
<dbReference type="PANTHER" id="PTHR47649:SF1">
    <property type="entry name" value="RIBONUCLEASE D"/>
    <property type="match status" value="1"/>
</dbReference>
<dbReference type="InterPro" id="IPR012337">
    <property type="entry name" value="RNaseH-like_sf"/>
</dbReference>
<dbReference type="PROSITE" id="PS50967">
    <property type="entry name" value="HRDC"/>
    <property type="match status" value="1"/>
</dbReference>
<keyword evidence="2 6" id="KW-0819">tRNA processing</keyword>
<comment type="function">
    <text evidence="6">Exonuclease involved in the 3' processing of various precursor tRNAs. Initiates hydrolysis at the 3'-terminus of an RNA molecule and releases 5'-mononucleotides.</text>
</comment>
<dbReference type="OrthoDB" id="9800549at2"/>
<dbReference type="GO" id="GO:0033890">
    <property type="term" value="F:ribonuclease D activity"/>
    <property type="evidence" value="ECO:0007669"/>
    <property type="project" value="UniProtKB-UniRule"/>
</dbReference>
<dbReference type="GO" id="GO:0003676">
    <property type="term" value="F:nucleic acid binding"/>
    <property type="evidence" value="ECO:0007669"/>
    <property type="project" value="InterPro"/>
</dbReference>
<evidence type="ECO:0000313" key="9">
    <source>
        <dbReference type="Proteomes" id="UP000030380"/>
    </source>
</evidence>
<evidence type="ECO:0000256" key="1">
    <source>
        <dbReference type="ARBA" id="ARBA00022490"/>
    </source>
</evidence>
<dbReference type="GO" id="GO:0042780">
    <property type="term" value="P:tRNA 3'-end processing"/>
    <property type="evidence" value="ECO:0007669"/>
    <property type="project" value="UniProtKB-UniRule"/>
</dbReference>
<dbReference type="InterPro" id="IPR002121">
    <property type="entry name" value="HRDC_dom"/>
</dbReference>
<dbReference type="GO" id="GO:0000166">
    <property type="term" value="F:nucleotide binding"/>
    <property type="evidence" value="ECO:0007669"/>
    <property type="project" value="InterPro"/>
</dbReference>
<dbReference type="InterPro" id="IPR051086">
    <property type="entry name" value="RNase_D-like"/>
</dbReference>
<keyword evidence="3 6" id="KW-0540">Nuclease</keyword>
<dbReference type="SUPFAM" id="SSF53098">
    <property type="entry name" value="Ribonuclease H-like"/>
    <property type="match status" value="1"/>
</dbReference>
<evidence type="ECO:0000313" key="8">
    <source>
        <dbReference type="EMBL" id="KGQ70967.1"/>
    </source>
</evidence>
<protein>
    <recommendedName>
        <fullName evidence="6">Ribonuclease D</fullName>
        <shortName evidence="6">RNase D</shortName>
        <ecNumber evidence="6">3.1.13.5</ecNumber>
    </recommendedName>
</protein>
<comment type="cofactor">
    <cofactor evidence="6">
        <name>a divalent metal cation</name>
        <dbReference type="ChEBI" id="CHEBI:60240"/>
    </cofactor>
</comment>
<evidence type="ECO:0000256" key="5">
    <source>
        <dbReference type="ARBA" id="ARBA00022839"/>
    </source>
</evidence>
<dbReference type="InterPro" id="IPR010997">
    <property type="entry name" value="HRDC-like_sf"/>
</dbReference>
<evidence type="ECO:0000256" key="6">
    <source>
        <dbReference type="HAMAP-Rule" id="MF_01899"/>
    </source>
</evidence>
<dbReference type="InterPro" id="IPR044876">
    <property type="entry name" value="HRDC_dom_sf"/>
</dbReference>
<dbReference type="PANTHER" id="PTHR47649">
    <property type="entry name" value="RIBONUCLEASE D"/>
    <property type="match status" value="1"/>
</dbReference>
<dbReference type="Proteomes" id="UP000030380">
    <property type="component" value="Unassembled WGS sequence"/>
</dbReference>
<keyword evidence="1 6" id="KW-0963">Cytoplasm</keyword>
<dbReference type="AlphaFoldDB" id="A0A0A3AT62"/>
<evidence type="ECO:0000256" key="3">
    <source>
        <dbReference type="ARBA" id="ARBA00022722"/>
    </source>
</evidence>
<dbReference type="InterPro" id="IPR006292">
    <property type="entry name" value="RNase_D"/>
</dbReference>
<keyword evidence="5 6" id="KW-0269">Exonuclease</keyword>
<dbReference type="Pfam" id="PF00570">
    <property type="entry name" value="HRDC"/>
    <property type="match status" value="1"/>
</dbReference>
<dbReference type="STRING" id="505317.OA57_01580"/>
<dbReference type="Pfam" id="PF21293">
    <property type="entry name" value="RNAseD_HRDC_C"/>
    <property type="match status" value="1"/>
</dbReference>
<proteinExistence type="inferred from homology"/>
<evidence type="ECO:0000256" key="2">
    <source>
        <dbReference type="ARBA" id="ARBA00022694"/>
    </source>
</evidence>
<keyword evidence="4 6" id="KW-0378">Hydrolase</keyword>
<dbReference type="InterPro" id="IPR048579">
    <property type="entry name" value="RNAseD_HRDC_C"/>
</dbReference>
<dbReference type="SMART" id="SM00474">
    <property type="entry name" value="35EXOc"/>
    <property type="match status" value="1"/>
</dbReference>
<dbReference type="CDD" id="cd06142">
    <property type="entry name" value="RNaseD_exo"/>
    <property type="match status" value="1"/>
</dbReference>
<dbReference type="RefSeq" id="WP_034612601.1">
    <property type="nucleotide sequence ID" value="NZ_JSUM01000003.1"/>
</dbReference>
<name>A0A0A3AT62_9PAST</name>
<evidence type="ECO:0000256" key="4">
    <source>
        <dbReference type="ARBA" id="ARBA00022801"/>
    </source>
</evidence>
<accession>A0A0A3AT62</accession>
<dbReference type="Pfam" id="PF01612">
    <property type="entry name" value="DNA_pol_A_exo1"/>
    <property type="match status" value="1"/>
</dbReference>
<dbReference type="GO" id="GO:0005737">
    <property type="term" value="C:cytoplasm"/>
    <property type="evidence" value="ECO:0007669"/>
    <property type="project" value="UniProtKB-SubCell"/>
</dbReference>
<dbReference type="InterPro" id="IPR036397">
    <property type="entry name" value="RNaseH_sf"/>
</dbReference>
<dbReference type="HAMAP" id="MF_01899">
    <property type="entry name" value="RNase_D"/>
    <property type="match status" value="1"/>
</dbReference>
<dbReference type="Gene3D" id="1.10.150.80">
    <property type="entry name" value="HRDC domain"/>
    <property type="match status" value="2"/>
</dbReference>
<comment type="caution">
    <text evidence="8">The sequence shown here is derived from an EMBL/GenBank/DDBJ whole genome shotgun (WGS) entry which is preliminary data.</text>
</comment>
<dbReference type="EC" id="3.1.13.5" evidence="6"/>
<comment type="subcellular location">
    <subcellularLocation>
        <location evidence="6">Cytoplasm</location>
    </subcellularLocation>
</comment>
<dbReference type="EMBL" id="JSUM01000003">
    <property type="protein sequence ID" value="KGQ70967.1"/>
    <property type="molecule type" value="Genomic_DNA"/>
</dbReference>
<comment type="similarity">
    <text evidence="6">Belongs to the RNase D family.</text>
</comment>
<gene>
    <name evidence="6" type="primary">rnd</name>
    <name evidence="8" type="ORF">OA57_01580</name>
</gene>
<dbReference type="GO" id="GO:0008408">
    <property type="term" value="F:3'-5' exonuclease activity"/>
    <property type="evidence" value="ECO:0007669"/>
    <property type="project" value="InterPro"/>
</dbReference>
<dbReference type="SMART" id="SM00341">
    <property type="entry name" value="HRDC"/>
    <property type="match status" value="1"/>
</dbReference>
<reference evidence="8 9" key="1">
    <citation type="submission" date="2014-11" db="EMBL/GenBank/DDBJ databases">
        <title>Draft genome sequence of Chelonobacter oris 1662T, associated with respiratory disease in Hermann's Tortoises.</title>
        <authorList>
            <person name="Kudirkiene E."/>
            <person name="Hansen M.J."/>
            <person name="Bojesen A.M."/>
        </authorList>
    </citation>
    <scope>NUCLEOTIDE SEQUENCE [LARGE SCALE GENOMIC DNA]</scope>
    <source>
        <strain evidence="8 9">1662</strain>
    </source>
</reference>
<dbReference type="NCBIfam" id="TIGR01388">
    <property type="entry name" value="rnd"/>
    <property type="match status" value="1"/>
</dbReference>
<evidence type="ECO:0000259" key="7">
    <source>
        <dbReference type="PROSITE" id="PS50967"/>
    </source>
</evidence>